<protein>
    <submittedName>
        <fullName evidence="1">Uncharacterized protein</fullName>
    </submittedName>
</protein>
<organism evidence="1 2">
    <name type="scientific">Oedothorax gibbosus</name>
    <dbReference type="NCBI Taxonomy" id="931172"/>
    <lineage>
        <taxon>Eukaryota</taxon>
        <taxon>Metazoa</taxon>
        <taxon>Ecdysozoa</taxon>
        <taxon>Arthropoda</taxon>
        <taxon>Chelicerata</taxon>
        <taxon>Arachnida</taxon>
        <taxon>Araneae</taxon>
        <taxon>Araneomorphae</taxon>
        <taxon>Entelegynae</taxon>
        <taxon>Araneoidea</taxon>
        <taxon>Linyphiidae</taxon>
        <taxon>Erigoninae</taxon>
        <taxon>Oedothorax</taxon>
    </lineage>
</organism>
<evidence type="ECO:0000313" key="2">
    <source>
        <dbReference type="Proteomes" id="UP000827092"/>
    </source>
</evidence>
<gene>
    <name evidence="1" type="ORF">JTE90_016007</name>
</gene>
<name>A0AAV6VR56_9ARAC</name>
<proteinExistence type="predicted"/>
<sequence length="87" mass="9749">MTNDTDTQILIPNYYFCHLKTNKPHPNQLPSKSSKHLPTSNPVCSATVTEPIKIHNYMSRSNAGLFHDPNVEIHSDSTPVIVGITHR</sequence>
<evidence type="ECO:0000313" key="1">
    <source>
        <dbReference type="EMBL" id="KAG8199177.1"/>
    </source>
</evidence>
<dbReference type="Proteomes" id="UP000827092">
    <property type="component" value="Unassembled WGS sequence"/>
</dbReference>
<dbReference type="EMBL" id="JAFNEN010000030">
    <property type="protein sequence ID" value="KAG8199177.1"/>
    <property type="molecule type" value="Genomic_DNA"/>
</dbReference>
<dbReference type="AlphaFoldDB" id="A0AAV6VR56"/>
<comment type="caution">
    <text evidence="1">The sequence shown here is derived from an EMBL/GenBank/DDBJ whole genome shotgun (WGS) entry which is preliminary data.</text>
</comment>
<accession>A0AAV6VR56</accession>
<keyword evidence="2" id="KW-1185">Reference proteome</keyword>
<reference evidence="1 2" key="1">
    <citation type="journal article" date="2022" name="Nat. Ecol. Evol.">
        <title>A masculinizing supergene underlies an exaggerated male reproductive morph in a spider.</title>
        <authorList>
            <person name="Hendrickx F."/>
            <person name="De Corte Z."/>
            <person name="Sonet G."/>
            <person name="Van Belleghem S.M."/>
            <person name="Kostlbacher S."/>
            <person name="Vangestel C."/>
        </authorList>
    </citation>
    <scope>NUCLEOTIDE SEQUENCE [LARGE SCALE GENOMIC DNA]</scope>
    <source>
        <strain evidence="1">W744_W776</strain>
    </source>
</reference>